<evidence type="ECO:0000313" key="2">
    <source>
        <dbReference type="EMBL" id="EJK51601.1"/>
    </source>
</evidence>
<sequence length="132" mass="13885">EADSLSPTLLPTIYAEADSLSPTLLPTIYAEADSLSPTIRPTSLTEEDIGEGNSSSGSLMDSVRDSASSEVQELAPSTTQSPDKDRSGVNLIGSTSTPSSNAMSLNNGESRIRVNFSAYVVVFVTTSTMMFL</sequence>
<gene>
    <name evidence="2" type="ORF">THAOC_29212</name>
</gene>
<feature type="compositionally biased region" description="Polar residues" evidence="1">
    <location>
        <begin position="52"/>
        <end position="81"/>
    </location>
</feature>
<protein>
    <submittedName>
        <fullName evidence="2">Uncharacterized protein</fullName>
    </submittedName>
</protein>
<organism evidence="2 3">
    <name type="scientific">Thalassiosira oceanica</name>
    <name type="common">Marine diatom</name>
    <dbReference type="NCBI Taxonomy" id="159749"/>
    <lineage>
        <taxon>Eukaryota</taxon>
        <taxon>Sar</taxon>
        <taxon>Stramenopiles</taxon>
        <taxon>Ochrophyta</taxon>
        <taxon>Bacillariophyta</taxon>
        <taxon>Coscinodiscophyceae</taxon>
        <taxon>Thalassiosirophycidae</taxon>
        <taxon>Thalassiosirales</taxon>
        <taxon>Thalassiosiraceae</taxon>
        <taxon>Thalassiosira</taxon>
    </lineage>
</organism>
<evidence type="ECO:0000256" key="1">
    <source>
        <dbReference type="SAM" id="MobiDB-lite"/>
    </source>
</evidence>
<name>K0RRR7_THAOC</name>
<feature type="compositionally biased region" description="Polar residues" evidence="1">
    <location>
        <begin position="92"/>
        <end position="106"/>
    </location>
</feature>
<feature type="compositionally biased region" description="Polar residues" evidence="1">
    <location>
        <begin position="35"/>
        <end position="44"/>
    </location>
</feature>
<reference evidence="2 3" key="1">
    <citation type="journal article" date="2012" name="Genome Biol.">
        <title>Genome and low-iron response of an oceanic diatom adapted to chronic iron limitation.</title>
        <authorList>
            <person name="Lommer M."/>
            <person name="Specht M."/>
            <person name="Roy A.S."/>
            <person name="Kraemer L."/>
            <person name="Andreson R."/>
            <person name="Gutowska M.A."/>
            <person name="Wolf J."/>
            <person name="Bergner S.V."/>
            <person name="Schilhabel M.B."/>
            <person name="Klostermeier U.C."/>
            <person name="Beiko R.G."/>
            <person name="Rosenstiel P."/>
            <person name="Hippler M."/>
            <person name="Laroche J."/>
        </authorList>
    </citation>
    <scope>NUCLEOTIDE SEQUENCE [LARGE SCALE GENOMIC DNA]</scope>
    <source>
        <strain evidence="2 3">CCMP1005</strain>
    </source>
</reference>
<feature type="non-terminal residue" evidence="2">
    <location>
        <position position="1"/>
    </location>
</feature>
<proteinExistence type="predicted"/>
<dbReference type="Proteomes" id="UP000266841">
    <property type="component" value="Unassembled WGS sequence"/>
</dbReference>
<evidence type="ECO:0000313" key="3">
    <source>
        <dbReference type="Proteomes" id="UP000266841"/>
    </source>
</evidence>
<dbReference type="EMBL" id="AGNL01041367">
    <property type="protein sequence ID" value="EJK51601.1"/>
    <property type="molecule type" value="Genomic_DNA"/>
</dbReference>
<comment type="caution">
    <text evidence="2">The sequence shown here is derived from an EMBL/GenBank/DDBJ whole genome shotgun (WGS) entry which is preliminary data.</text>
</comment>
<feature type="region of interest" description="Disordered" evidence="1">
    <location>
        <begin position="35"/>
        <end position="106"/>
    </location>
</feature>
<dbReference type="AlphaFoldDB" id="K0RRR7"/>
<accession>K0RRR7</accession>
<keyword evidence="3" id="KW-1185">Reference proteome</keyword>